<evidence type="ECO:0000256" key="1">
    <source>
        <dbReference type="ARBA" id="ARBA00004680"/>
    </source>
</evidence>
<evidence type="ECO:0000256" key="10">
    <source>
        <dbReference type="RuleBase" id="RU363013"/>
    </source>
</evidence>
<keyword evidence="5 9" id="KW-0312">Gluconeogenesis</keyword>
<evidence type="ECO:0000256" key="2">
    <source>
        <dbReference type="ARBA" id="ARBA00007422"/>
    </source>
</evidence>
<comment type="pathway">
    <text evidence="9 10">Carbohydrate biosynthesis; gluconeogenesis.</text>
</comment>
<dbReference type="InterPro" id="IPR035990">
    <property type="entry name" value="TIM_sf"/>
</dbReference>
<protein>
    <recommendedName>
        <fullName evidence="4 9">Triosephosphate isomerase</fullName>
        <shortName evidence="9">TIM</shortName>
        <shortName evidence="9">TPI</shortName>
        <ecNumber evidence="3 9">5.3.1.1</ecNumber>
    </recommendedName>
    <alternativeName>
        <fullName evidence="9">Triose-phosphate isomerase</fullName>
    </alternativeName>
</protein>
<dbReference type="NCBIfam" id="TIGR00419">
    <property type="entry name" value="tim"/>
    <property type="match status" value="1"/>
</dbReference>
<dbReference type="STRING" id="479893.CPX_001593"/>
<comment type="similarity">
    <text evidence="2 9 10">Belongs to the triosephosphate isomerase family.</text>
</comment>
<comment type="pathway">
    <text evidence="1 9 10">Carbohydrate degradation; glycolysis; D-glyceraldehyde 3-phosphate from glycerone phosphate: step 1/1.</text>
</comment>
<dbReference type="GO" id="GO:0019563">
    <property type="term" value="P:glycerol catabolic process"/>
    <property type="evidence" value="ECO:0007669"/>
    <property type="project" value="TreeGrafter"/>
</dbReference>
<dbReference type="PROSITE" id="PS51440">
    <property type="entry name" value="TIM_2"/>
    <property type="match status" value="1"/>
</dbReference>
<reference evidence="12" key="1">
    <citation type="submission" date="2015-05" db="EMBL/GenBank/DDBJ databases">
        <title>Draft genome sequence of 'Candidatus Phytoplasma Pruni' strain CX, a plant pathogenic bacterium.</title>
        <authorList>
            <person name="Lee I.-M."/>
            <person name="Bottner-Parker K.D."/>
            <person name="Shao J."/>
            <person name="Gundersen-Rindal D.E."/>
            <person name="Zhao Y."/>
            <person name="Davis R.E."/>
        </authorList>
    </citation>
    <scope>NUCLEOTIDE SEQUENCE [LARGE SCALE GENOMIC DNA]</scope>
    <source>
        <strain evidence="12">CX</strain>
    </source>
</reference>
<feature type="active site" description="Proton acceptor" evidence="9">
    <location>
        <position position="166"/>
    </location>
</feature>
<dbReference type="InterPro" id="IPR022896">
    <property type="entry name" value="TrioseP_Isoase_bac/euk"/>
</dbReference>
<evidence type="ECO:0000256" key="7">
    <source>
        <dbReference type="ARBA" id="ARBA00023152"/>
    </source>
</evidence>
<dbReference type="InterPro" id="IPR020861">
    <property type="entry name" value="Triosephosphate_isomerase_AS"/>
</dbReference>
<dbReference type="PANTHER" id="PTHR21139:SF42">
    <property type="entry name" value="TRIOSEPHOSPHATE ISOMERASE"/>
    <property type="match status" value="1"/>
</dbReference>
<evidence type="ECO:0000256" key="6">
    <source>
        <dbReference type="ARBA" id="ARBA00022490"/>
    </source>
</evidence>
<comment type="catalytic activity">
    <reaction evidence="9 10">
        <text>D-glyceraldehyde 3-phosphate = dihydroxyacetone phosphate</text>
        <dbReference type="Rhea" id="RHEA:18585"/>
        <dbReference type="ChEBI" id="CHEBI:57642"/>
        <dbReference type="ChEBI" id="CHEBI:59776"/>
        <dbReference type="EC" id="5.3.1.1"/>
    </reaction>
</comment>
<feature type="binding site" evidence="9">
    <location>
        <begin position="9"/>
        <end position="11"/>
    </location>
    <ligand>
        <name>substrate</name>
    </ligand>
</feature>
<evidence type="ECO:0000256" key="5">
    <source>
        <dbReference type="ARBA" id="ARBA00022432"/>
    </source>
</evidence>
<dbReference type="Gene3D" id="3.20.20.70">
    <property type="entry name" value="Aldolase class I"/>
    <property type="match status" value="1"/>
</dbReference>
<evidence type="ECO:0000256" key="4">
    <source>
        <dbReference type="ARBA" id="ARBA00019397"/>
    </source>
</evidence>
<gene>
    <name evidence="9 11" type="primary">tpiA</name>
    <name evidence="11" type="ORF">CPX_001593</name>
</gene>
<dbReference type="FunFam" id="3.20.20.70:FF:000016">
    <property type="entry name" value="Triosephosphate isomerase"/>
    <property type="match status" value="1"/>
</dbReference>
<sequence>MKKIIIAGNWKLHKNKDESLNYIFQVNDKVPNKNEVETIIFPQITLLDILTQIEGKNLRIGAQNVFYQNEGAFTGEISPQNIKSLGVKYVLIGHSERRTLSQETDEIVNLKLLAVLEQQMRSVVCLGESLEVKEKNETQTYLNNQLETIFQNVASESLKDITLAYEPIWAINTGKSATPEDANYNIGKIRKKITTMYDEEAAQKVNIIYGGSVNVSNVESFLQQKEINGILAGNSSLKYENFLFFTEIAKKYTQK</sequence>
<dbReference type="PANTHER" id="PTHR21139">
    <property type="entry name" value="TRIOSEPHOSPHATE ISOMERASE"/>
    <property type="match status" value="1"/>
</dbReference>
<keyword evidence="6 9" id="KW-0963">Cytoplasm</keyword>
<dbReference type="GO" id="GO:0046166">
    <property type="term" value="P:glyceraldehyde-3-phosphate biosynthetic process"/>
    <property type="evidence" value="ECO:0007669"/>
    <property type="project" value="TreeGrafter"/>
</dbReference>
<dbReference type="GO" id="GO:0004807">
    <property type="term" value="F:triose-phosphate isomerase activity"/>
    <property type="evidence" value="ECO:0007669"/>
    <property type="project" value="UniProtKB-UniRule"/>
</dbReference>
<evidence type="ECO:0000256" key="8">
    <source>
        <dbReference type="ARBA" id="ARBA00023235"/>
    </source>
</evidence>
<dbReference type="AlphaFoldDB" id="A0A0M1MZU9"/>
<comment type="caution">
    <text evidence="9">Lacks conserved residue(s) required for the propagation of feature annotation.</text>
</comment>
<dbReference type="EC" id="5.3.1.1" evidence="3 9"/>
<evidence type="ECO:0000313" key="12">
    <source>
        <dbReference type="Proteomes" id="UP000037386"/>
    </source>
</evidence>
<feature type="active site" description="Electrophile" evidence="9">
    <location>
        <position position="94"/>
    </location>
</feature>
<comment type="subunit">
    <text evidence="9 10">Homodimer.</text>
</comment>
<dbReference type="Proteomes" id="UP000037386">
    <property type="component" value="Unassembled WGS sequence"/>
</dbReference>
<comment type="function">
    <text evidence="9">Involved in the gluconeogenesis. Catalyzes stereospecifically the conversion of dihydroxyacetone phosphate (DHAP) to D-glyceraldehyde-3-phosphate (G3P).</text>
</comment>
<name>A0A0M1MZU9_9MOLU</name>
<evidence type="ECO:0000256" key="9">
    <source>
        <dbReference type="HAMAP-Rule" id="MF_00147"/>
    </source>
</evidence>
<keyword evidence="8 9" id="KW-0413">Isomerase</keyword>
<dbReference type="GO" id="GO:0006094">
    <property type="term" value="P:gluconeogenesis"/>
    <property type="evidence" value="ECO:0007669"/>
    <property type="project" value="UniProtKB-UniRule"/>
</dbReference>
<dbReference type="PROSITE" id="PS00171">
    <property type="entry name" value="TIM_1"/>
    <property type="match status" value="1"/>
</dbReference>
<dbReference type="GO" id="GO:0005829">
    <property type="term" value="C:cytosol"/>
    <property type="evidence" value="ECO:0007669"/>
    <property type="project" value="TreeGrafter"/>
</dbReference>
<dbReference type="CDD" id="cd00311">
    <property type="entry name" value="TIM"/>
    <property type="match status" value="1"/>
</dbReference>
<dbReference type="UniPathway" id="UPA00138"/>
<dbReference type="EMBL" id="LHCF01000008">
    <property type="protein sequence ID" value="KOR75421.1"/>
    <property type="molecule type" value="Genomic_DNA"/>
</dbReference>
<dbReference type="UniPathway" id="UPA00109">
    <property type="reaction ID" value="UER00189"/>
</dbReference>
<feature type="binding site" evidence="9">
    <location>
        <position position="212"/>
    </location>
    <ligand>
        <name>substrate</name>
    </ligand>
</feature>
<dbReference type="OrthoDB" id="9809429at2"/>
<evidence type="ECO:0000256" key="3">
    <source>
        <dbReference type="ARBA" id="ARBA00011940"/>
    </source>
</evidence>
<accession>A0A0M1MZU9</accession>
<comment type="subcellular location">
    <subcellularLocation>
        <location evidence="9 10">Cytoplasm</location>
    </subcellularLocation>
</comment>
<dbReference type="InterPro" id="IPR013785">
    <property type="entry name" value="Aldolase_TIM"/>
</dbReference>
<dbReference type="SUPFAM" id="SSF51351">
    <property type="entry name" value="Triosephosphate isomerase (TIM)"/>
    <property type="match status" value="1"/>
</dbReference>
<organism evidence="11 12">
    <name type="scientific">Candidatus Phytoplasma pruni</name>
    <dbReference type="NCBI Taxonomy" id="479893"/>
    <lineage>
        <taxon>Bacteria</taxon>
        <taxon>Bacillati</taxon>
        <taxon>Mycoplasmatota</taxon>
        <taxon>Mollicutes</taxon>
        <taxon>Acholeplasmatales</taxon>
        <taxon>Acholeplasmataceae</taxon>
        <taxon>Candidatus Phytoplasma</taxon>
        <taxon>16SrIII (X-disease group)</taxon>
    </lineage>
</organism>
<evidence type="ECO:0000313" key="11">
    <source>
        <dbReference type="EMBL" id="KOR75421.1"/>
    </source>
</evidence>
<dbReference type="RefSeq" id="WP_053521478.1">
    <property type="nucleotide sequence ID" value="NZ_LHCF01000008.1"/>
</dbReference>
<dbReference type="InterPro" id="IPR000652">
    <property type="entry name" value="Triosephosphate_isomerase"/>
</dbReference>
<dbReference type="GO" id="GO:0006096">
    <property type="term" value="P:glycolytic process"/>
    <property type="evidence" value="ECO:0007669"/>
    <property type="project" value="UniProtKB-UniRule"/>
</dbReference>
<dbReference type="HAMAP" id="MF_00147_B">
    <property type="entry name" value="TIM_B"/>
    <property type="match status" value="1"/>
</dbReference>
<dbReference type="Pfam" id="PF00121">
    <property type="entry name" value="TIM"/>
    <property type="match status" value="1"/>
</dbReference>
<comment type="caution">
    <text evidence="11">The sequence shown here is derived from an EMBL/GenBank/DDBJ whole genome shotgun (WGS) entry which is preliminary data.</text>
</comment>
<proteinExistence type="inferred from homology"/>
<dbReference type="PATRIC" id="fig|479893.3.peg.390"/>
<keyword evidence="7 9" id="KW-0324">Glycolysis</keyword>